<dbReference type="EMBL" id="QJJM01000011">
    <property type="protein sequence ID" value="PXW72945.1"/>
    <property type="molecule type" value="Genomic_DNA"/>
</dbReference>
<keyword evidence="1" id="KW-0472">Membrane</keyword>
<accession>A0A2V3UXV5</accession>
<feature type="transmembrane region" description="Helical" evidence="1">
    <location>
        <begin position="7"/>
        <end position="30"/>
    </location>
</feature>
<keyword evidence="1" id="KW-1133">Transmembrane helix</keyword>
<dbReference type="GO" id="GO:0016020">
    <property type="term" value="C:membrane"/>
    <property type="evidence" value="ECO:0007669"/>
    <property type="project" value="InterPro"/>
</dbReference>
<organism evidence="2 3">
    <name type="scientific">Blastomonas natatoria</name>
    <dbReference type="NCBI Taxonomy" id="34015"/>
    <lineage>
        <taxon>Bacteria</taxon>
        <taxon>Pseudomonadati</taxon>
        <taxon>Pseudomonadota</taxon>
        <taxon>Alphaproteobacteria</taxon>
        <taxon>Sphingomonadales</taxon>
        <taxon>Sphingomonadaceae</taxon>
        <taxon>Blastomonas</taxon>
    </lineage>
</organism>
<dbReference type="OrthoDB" id="9814445at2"/>
<name>A0A2V3UXV5_9SPHN</name>
<dbReference type="Pfam" id="PF02325">
    <property type="entry name" value="CCB3_YggT"/>
    <property type="match status" value="1"/>
</dbReference>
<keyword evidence="3" id="KW-1185">Reference proteome</keyword>
<dbReference type="InterPro" id="IPR003425">
    <property type="entry name" value="CCB3/YggT"/>
</dbReference>
<dbReference type="AlphaFoldDB" id="A0A2V3UXV5"/>
<evidence type="ECO:0000256" key="1">
    <source>
        <dbReference type="SAM" id="Phobius"/>
    </source>
</evidence>
<gene>
    <name evidence="2" type="ORF">C7451_11166</name>
</gene>
<keyword evidence="1" id="KW-0812">Transmembrane</keyword>
<comment type="caution">
    <text evidence="2">The sequence shown here is derived from an EMBL/GenBank/DDBJ whole genome shotgun (WGS) entry which is preliminary data.</text>
</comment>
<evidence type="ECO:0000313" key="2">
    <source>
        <dbReference type="EMBL" id="PXW72945.1"/>
    </source>
</evidence>
<proteinExistence type="predicted"/>
<sequence length="96" mass="11305">MQILLEILDIILQVVTWFIIIQIVLSWLIAFNVVSMQNDLVRQLVESLHRITEPLYRPVRRIMPDLGMIDLAPMVVILIVMILRNSIIPRLWEQFA</sequence>
<evidence type="ECO:0000313" key="3">
    <source>
        <dbReference type="Proteomes" id="UP000248014"/>
    </source>
</evidence>
<feature type="transmembrane region" description="Helical" evidence="1">
    <location>
        <begin position="66"/>
        <end position="83"/>
    </location>
</feature>
<protein>
    <submittedName>
        <fullName evidence="2">YggT family protein</fullName>
    </submittedName>
</protein>
<dbReference type="RefSeq" id="WP_110299636.1">
    <property type="nucleotide sequence ID" value="NZ_QJJM01000011.1"/>
</dbReference>
<reference evidence="2 3" key="1">
    <citation type="submission" date="2018-05" db="EMBL/GenBank/DDBJ databases">
        <title>Genomic Encyclopedia of Type Strains, Phase IV (KMG-IV): sequencing the most valuable type-strain genomes for metagenomic binning, comparative biology and taxonomic classification.</title>
        <authorList>
            <person name="Goeker M."/>
        </authorList>
    </citation>
    <scope>NUCLEOTIDE SEQUENCE [LARGE SCALE GENOMIC DNA]</scope>
    <source>
        <strain evidence="2 3">DSM 3183</strain>
    </source>
</reference>
<dbReference type="Proteomes" id="UP000248014">
    <property type="component" value="Unassembled WGS sequence"/>
</dbReference>